<dbReference type="GeneID" id="108677747"/>
<feature type="region of interest" description="Disordered" evidence="1">
    <location>
        <begin position="187"/>
        <end position="207"/>
    </location>
</feature>
<keyword evidence="2" id="KW-0472">Membrane</keyword>
<organism evidence="3 4">
    <name type="scientific">Hyalella azteca</name>
    <name type="common">Amphipod</name>
    <dbReference type="NCBI Taxonomy" id="294128"/>
    <lineage>
        <taxon>Eukaryota</taxon>
        <taxon>Metazoa</taxon>
        <taxon>Ecdysozoa</taxon>
        <taxon>Arthropoda</taxon>
        <taxon>Crustacea</taxon>
        <taxon>Multicrustacea</taxon>
        <taxon>Malacostraca</taxon>
        <taxon>Eumalacostraca</taxon>
        <taxon>Peracarida</taxon>
        <taxon>Amphipoda</taxon>
        <taxon>Senticaudata</taxon>
        <taxon>Talitrida</taxon>
        <taxon>Talitroidea</taxon>
        <taxon>Hyalellidae</taxon>
        <taxon>Hyalella</taxon>
    </lineage>
</organism>
<feature type="transmembrane region" description="Helical" evidence="2">
    <location>
        <begin position="63"/>
        <end position="86"/>
    </location>
</feature>
<evidence type="ECO:0000256" key="1">
    <source>
        <dbReference type="SAM" id="MobiDB-lite"/>
    </source>
</evidence>
<keyword evidence="3" id="KW-1185">Reference proteome</keyword>
<evidence type="ECO:0000256" key="2">
    <source>
        <dbReference type="SAM" id="Phobius"/>
    </source>
</evidence>
<protein>
    <submittedName>
        <fullName evidence="4">Uncharacterized protein LOC108677747</fullName>
    </submittedName>
</protein>
<accession>A0A979FXE4</accession>
<name>A0A979FXE4_HYAAZ</name>
<sequence>MDWENLDLQWLSELDAELSSEGSTTAAPAGNLPHHGSSTVLLKLQYNITDEGWWWGQRPRWKIFSVAAGAGLGLVLLLLLVICIALQFRKGNKNKTPIPEGGDKRAFKDSLVTADSSGHKAQLLPSAESLNQSPFDKDFSFDFSPDLGGSIGYHPASYTLDPPCQCVPPCHCWQNETNHDVDTEDSLLPKGTNTHTTSDIIGTRPPENEKYCNASNNEDLAVLNMNTVRILTESQPQSPCELQPGDLHAIFIEGFASLRVVTDPEVHKLVSPGAEMERSFSSFKTTSTPTTERRTSSISLPLKGFLKAGICVNKSSTSPSIFNNNDDEINICYYNKDDVDTSKTCSESAIMKKAENCRQIRGSGSHYCVEAGTSSALEKLDLSSDSGFCEPTPSVSPFSHCYRTLPLHGRNVGIKCIPEERMSSTTLKFTPESHINSFKNEAYKDLAPFICSHDKGTISFNYNHDNGKTSCNNSDTTYFKCDNDNSKPASQYMSSGNGGKLSADSHPCADMSSEINMESWTRSLPSKNRRKCFHVNTNGSSVDADKHFPSCRGSGEPPAVLVYRERTAL</sequence>
<feature type="compositionally biased region" description="Polar residues" evidence="1">
    <location>
        <begin position="191"/>
        <end position="200"/>
    </location>
</feature>
<keyword evidence="2" id="KW-1133">Transmembrane helix</keyword>
<evidence type="ECO:0000313" key="3">
    <source>
        <dbReference type="Proteomes" id="UP000694843"/>
    </source>
</evidence>
<evidence type="ECO:0000313" key="4">
    <source>
        <dbReference type="RefSeq" id="XP_047740774.1"/>
    </source>
</evidence>
<dbReference type="AlphaFoldDB" id="A0A979FXE4"/>
<dbReference type="OrthoDB" id="10594111at2759"/>
<proteinExistence type="predicted"/>
<dbReference type="Proteomes" id="UP000694843">
    <property type="component" value="Unplaced"/>
</dbReference>
<keyword evidence="2" id="KW-0812">Transmembrane</keyword>
<dbReference type="RefSeq" id="XP_047740774.1">
    <property type="nucleotide sequence ID" value="XM_047884818.1"/>
</dbReference>
<reference evidence="4" key="1">
    <citation type="submission" date="2025-08" db="UniProtKB">
        <authorList>
            <consortium name="RefSeq"/>
        </authorList>
    </citation>
    <scope>IDENTIFICATION</scope>
    <source>
        <tissue evidence="4">Whole organism</tissue>
    </source>
</reference>
<gene>
    <name evidence="4" type="primary">LOC108677747</name>
</gene>
<dbReference type="KEGG" id="hazt:108677747"/>